<sequence>MSIRVIIADDDENVRHILRLYLRQIKDVELIAEAADGKELLNFVFKMKPDVVLTDIKMPDMSGLDVAKIIREADETLSLIFITSYNEYMSEAFNVYATDYIQKPIQKKRLFKTLEYIKNMKSKVQLIDFSTTSGQILINSNDILFIESVKRQRIIHTFTQKYCTYESLNSIEDRLNKEYFIRTHRSFIVNIKKVKEVVLYCRSSRKILFRNYEECALLSKRYEQDFRNKIMITATYNLKLTI</sequence>
<dbReference type="InterPro" id="IPR001789">
    <property type="entry name" value="Sig_transdc_resp-reg_receiver"/>
</dbReference>
<organism evidence="4 5">
    <name type="scientific">Caloranaerobacter azorensis H53214</name>
    <dbReference type="NCBI Taxonomy" id="1156417"/>
    <lineage>
        <taxon>Bacteria</taxon>
        <taxon>Bacillati</taxon>
        <taxon>Bacillota</taxon>
        <taxon>Tissierellia</taxon>
        <taxon>Tissierellales</taxon>
        <taxon>Thermohalobacteraceae</taxon>
        <taxon>Caloranaerobacter</taxon>
    </lineage>
</organism>
<dbReference type="STRING" id="1156417.Y919_11530"/>
<dbReference type="EMBL" id="AZTB01000089">
    <property type="protein sequence ID" value="KGG79524.1"/>
    <property type="molecule type" value="Genomic_DNA"/>
</dbReference>
<protein>
    <submittedName>
        <fullName evidence="4">Uncharacterized protein</fullName>
    </submittedName>
</protein>
<reference evidence="4 5" key="1">
    <citation type="submission" date="2013-12" db="EMBL/GenBank/DDBJ databases">
        <title>Draft genome sequence of Caloranaerobacter sp. H53214.</title>
        <authorList>
            <person name="Jiang L.J."/>
            <person name="Shao Z.Z."/>
            <person name="Long M.N."/>
        </authorList>
    </citation>
    <scope>NUCLEOTIDE SEQUENCE [LARGE SCALE GENOMIC DNA]</scope>
    <source>
        <strain evidence="4 5">H53214</strain>
    </source>
</reference>
<dbReference type="PROSITE" id="PS50930">
    <property type="entry name" value="HTH_LYTTR"/>
    <property type="match status" value="1"/>
</dbReference>
<dbReference type="AlphaFoldDB" id="A0A096CSP8"/>
<dbReference type="Gene3D" id="3.40.50.2300">
    <property type="match status" value="1"/>
</dbReference>
<dbReference type="SMART" id="SM00448">
    <property type="entry name" value="REC"/>
    <property type="match status" value="1"/>
</dbReference>
<feature type="domain" description="HTH LytTR-type" evidence="3">
    <location>
        <begin position="127"/>
        <end position="232"/>
    </location>
</feature>
<evidence type="ECO:0000259" key="3">
    <source>
        <dbReference type="PROSITE" id="PS50930"/>
    </source>
</evidence>
<feature type="modified residue" description="4-aspartylphosphate" evidence="1">
    <location>
        <position position="55"/>
    </location>
</feature>
<dbReference type="SMART" id="SM00850">
    <property type="entry name" value="LytTR"/>
    <property type="match status" value="1"/>
</dbReference>
<dbReference type="SUPFAM" id="SSF52172">
    <property type="entry name" value="CheY-like"/>
    <property type="match status" value="1"/>
</dbReference>
<dbReference type="Proteomes" id="UP000029622">
    <property type="component" value="Unassembled WGS sequence"/>
</dbReference>
<accession>A0A096CSP8</accession>
<evidence type="ECO:0000259" key="2">
    <source>
        <dbReference type="PROSITE" id="PS50110"/>
    </source>
</evidence>
<keyword evidence="1" id="KW-0597">Phosphoprotein</keyword>
<dbReference type="InterPro" id="IPR011006">
    <property type="entry name" value="CheY-like_superfamily"/>
</dbReference>
<name>A0A096CSP8_9FIRM</name>
<evidence type="ECO:0000313" key="5">
    <source>
        <dbReference type="Proteomes" id="UP000029622"/>
    </source>
</evidence>
<dbReference type="PANTHER" id="PTHR37299">
    <property type="entry name" value="TRANSCRIPTIONAL REGULATOR-RELATED"/>
    <property type="match status" value="1"/>
</dbReference>
<dbReference type="Pfam" id="PF04397">
    <property type="entry name" value="LytTR"/>
    <property type="match status" value="1"/>
</dbReference>
<evidence type="ECO:0000256" key="1">
    <source>
        <dbReference type="PROSITE-ProRule" id="PRU00169"/>
    </source>
</evidence>
<dbReference type="InterPro" id="IPR046947">
    <property type="entry name" value="LytR-like"/>
</dbReference>
<comment type="caution">
    <text evidence="4">The sequence shown here is derived from an EMBL/GenBank/DDBJ whole genome shotgun (WGS) entry which is preliminary data.</text>
</comment>
<feature type="domain" description="Response regulatory" evidence="2">
    <location>
        <begin position="4"/>
        <end position="118"/>
    </location>
</feature>
<proteinExistence type="predicted"/>
<dbReference type="GO" id="GO:0003677">
    <property type="term" value="F:DNA binding"/>
    <property type="evidence" value="ECO:0007669"/>
    <property type="project" value="InterPro"/>
</dbReference>
<evidence type="ECO:0000313" key="4">
    <source>
        <dbReference type="EMBL" id="KGG79524.1"/>
    </source>
</evidence>
<dbReference type="Pfam" id="PF00072">
    <property type="entry name" value="Response_reg"/>
    <property type="match status" value="1"/>
</dbReference>
<gene>
    <name evidence="4" type="ORF">Y919_11530</name>
</gene>
<dbReference type="InterPro" id="IPR007492">
    <property type="entry name" value="LytTR_DNA-bd_dom"/>
</dbReference>
<dbReference type="Gene3D" id="2.40.50.1020">
    <property type="entry name" value="LytTr DNA-binding domain"/>
    <property type="match status" value="1"/>
</dbReference>
<dbReference type="GO" id="GO:0000156">
    <property type="term" value="F:phosphorelay response regulator activity"/>
    <property type="evidence" value="ECO:0007669"/>
    <property type="project" value="InterPro"/>
</dbReference>
<dbReference type="RefSeq" id="WP_035164966.1">
    <property type="nucleotide sequence ID" value="NZ_AZTB01000089.1"/>
</dbReference>
<dbReference type="PANTHER" id="PTHR37299:SF1">
    <property type="entry name" value="STAGE 0 SPORULATION PROTEIN A HOMOLOG"/>
    <property type="match status" value="1"/>
</dbReference>
<dbReference type="PROSITE" id="PS50110">
    <property type="entry name" value="RESPONSE_REGULATORY"/>
    <property type="match status" value="1"/>
</dbReference>